<keyword evidence="6" id="KW-0547">Nucleotide-binding</keyword>
<dbReference type="GO" id="GO:0000160">
    <property type="term" value="P:phosphorelay signal transduction system"/>
    <property type="evidence" value="ECO:0007669"/>
    <property type="project" value="UniProtKB-KW"/>
</dbReference>
<evidence type="ECO:0000256" key="11">
    <source>
        <dbReference type="ARBA" id="ARBA00023159"/>
    </source>
</evidence>
<evidence type="ECO:0000313" key="20">
    <source>
        <dbReference type="EMBL" id="MTH34580.1"/>
    </source>
</evidence>
<protein>
    <recommendedName>
        <fullName evidence="2">DNA-binding transcriptional regulator NtrC</fullName>
    </recommendedName>
    <alternativeName>
        <fullName evidence="14">Nitrogen regulation protein NR(I)</fullName>
    </alternativeName>
    <alternativeName>
        <fullName evidence="15">Nitrogen regulator I</fullName>
    </alternativeName>
</protein>
<dbReference type="SUPFAM" id="SSF46689">
    <property type="entry name" value="Homeodomain-like"/>
    <property type="match status" value="1"/>
</dbReference>
<evidence type="ECO:0000256" key="10">
    <source>
        <dbReference type="ARBA" id="ARBA00023125"/>
    </source>
</evidence>
<dbReference type="GO" id="GO:0006355">
    <property type="term" value="P:regulation of DNA-templated transcription"/>
    <property type="evidence" value="ECO:0007669"/>
    <property type="project" value="InterPro"/>
</dbReference>
<keyword evidence="3" id="KW-0963">Cytoplasm</keyword>
<dbReference type="SMART" id="SM00382">
    <property type="entry name" value="AAA"/>
    <property type="match status" value="1"/>
</dbReference>
<dbReference type="InterPro" id="IPR002197">
    <property type="entry name" value="HTH_Fis"/>
</dbReference>
<keyword evidence="12" id="KW-0804">Transcription</keyword>
<dbReference type="GO" id="GO:0043565">
    <property type="term" value="F:sequence-specific DNA binding"/>
    <property type="evidence" value="ECO:0007669"/>
    <property type="project" value="InterPro"/>
</dbReference>
<keyword evidence="5 17" id="KW-0597">Phosphoprotein</keyword>
<dbReference type="CDD" id="cd00009">
    <property type="entry name" value="AAA"/>
    <property type="match status" value="1"/>
</dbReference>
<evidence type="ECO:0000256" key="13">
    <source>
        <dbReference type="ARBA" id="ARBA00023231"/>
    </source>
</evidence>
<comment type="subcellular location">
    <subcellularLocation>
        <location evidence="1">Cytoplasm</location>
    </subcellularLocation>
</comment>
<dbReference type="InterPro" id="IPR001789">
    <property type="entry name" value="Sig_transdc_resp-reg_receiver"/>
</dbReference>
<dbReference type="InterPro" id="IPR003593">
    <property type="entry name" value="AAA+_ATPase"/>
</dbReference>
<evidence type="ECO:0000256" key="14">
    <source>
        <dbReference type="ARBA" id="ARBA00029881"/>
    </source>
</evidence>
<dbReference type="PROSITE" id="PS50045">
    <property type="entry name" value="SIGMA54_INTERACT_4"/>
    <property type="match status" value="1"/>
</dbReference>
<comment type="function">
    <text evidence="16">Member of the two-component regulatory system NtrB/NtrC, which controls expression of the nitrogen-regulated (ntr) genes in response to nitrogen limitation. Phosphorylated NtrC binds directly to DNA and stimulates the formation of open promoter-sigma54-RNA polymerase complexes.</text>
</comment>
<dbReference type="PROSITE" id="PS50110">
    <property type="entry name" value="RESPONSE_REGULATORY"/>
    <property type="match status" value="1"/>
</dbReference>
<dbReference type="Gene3D" id="1.10.10.60">
    <property type="entry name" value="Homeodomain-like"/>
    <property type="match status" value="1"/>
</dbReference>
<dbReference type="InterPro" id="IPR011006">
    <property type="entry name" value="CheY-like_superfamily"/>
</dbReference>
<evidence type="ECO:0000256" key="6">
    <source>
        <dbReference type="ARBA" id="ARBA00022741"/>
    </source>
</evidence>
<feature type="domain" description="Response regulatory" evidence="19">
    <location>
        <begin position="4"/>
        <end position="118"/>
    </location>
</feature>
<accession>A0A844H565</accession>
<dbReference type="SUPFAM" id="SSF52540">
    <property type="entry name" value="P-loop containing nucleoside triphosphate hydrolases"/>
    <property type="match status" value="1"/>
</dbReference>
<proteinExistence type="predicted"/>
<dbReference type="Pfam" id="PF00072">
    <property type="entry name" value="Response_reg"/>
    <property type="match status" value="1"/>
</dbReference>
<evidence type="ECO:0000256" key="1">
    <source>
        <dbReference type="ARBA" id="ARBA00004496"/>
    </source>
</evidence>
<gene>
    <name evidence="20" type="ORF">GL279_08205</name>
</gene>
<keyword evidence="7" id="KW-0067">ATP-binding</keyword>
<evidence type="ECO:0000256" key="3">
    <source>
        <dbReference type="ARBA" id="ARBA00022490"/>
    </source>
</evidence>
<dbReference type="Gene3D" id="1.10.8.60">
    <property type="match status" value="1"/>
</dbReference>
<dbReference type="PANTHER" id="PTHR32071:SF95">
    <property type="entry name" value="DNA-BINDING TRANSCRIPTIONAL REGULATOR NTRC"/>
    <property type="match status" value="1"/>
</dbReference>
<dbReference type="SUPFAM" id="SSF52172">
    <property type="entry name" value="CheY-like"/>
    <property type="match status" value="1"/>
</dbReference>
<dbReference type="AlphaFoldDB" id="A0A844H565"/>
<sequence>MDGTVLIADDDRTIRTVLTQALTRAGCRVHATGSLAQLLRWVEEGRGDLVITDVMMPDGNGIDMIPAIRKARPDLPVIVISAQNTIVTAIRATEAAAFDYLPKPFDLPDLMVRAGQALSRRVRKSEPAPLAIPSPENVADPALPLIGHAPAMQNLFRMVARVLNADLPVMIAGEAGVGKTVVARSFHDLSDRRDAGFAVLTSADLSEEAIARAGERAAGGTLLIEDPAGFGAAAQARLIGLIEAWEVGPGRNQMPRLVSTTGPEPQADVAAGRLRADLYYRLAGVTITVPPLRSRVDDIPPLARHLLARAASQGLPARSLSDGATALIRAYPFPGNVRELENLMRRLALTAAGTEITEAEARAALSESVPVAAPVTSAAAPAARPAAPAAAPAGMASAEPMAPAMPISEPANARLAQSVEMHLQRYFDLHGDQLPPPGLYDRILREIEKPLLEIALDATGGNQLRCADLLGINRNTLRKKLTDLNIEVTRRRKLM</sequence>
<evidence type="ECO:0000259" key="19">
    <source>
        <dbReference type="PROSITE" id="PS50110"/>
    </source>
</evidence>
<keyword evidence="8" id="KW-0902">Two-component regulatory system</keyword>
<dbReference type="InterPro" id="IPR025944">
    <property type="entry name" value="Sigma_54_int_dom_CS"/>
</dbReference>
<dbReference type="PANTHER" id="PTHR32071">
    <property type="entry name" value="TRANSCRIPTIONAL REGULATORY PROTEIN"/>
    <property type="match status" value="1"/>
</dbReference>
<feature type="modified residue" description="4-aspartylphosphate" evidence="17">
    <location>
        <position position="53"/>
    </location>
</feature>
<dbReference type="Pfam" id="PF25601">
    <property type="entry name" value="AAA_lid_14"/>
    <property type="match status" value="1"/>
</dbReference>
<evidence type="ECO:0000256" key="9">
    <source>
        <dbReference type="ARBA" id="ARBA00023015"/>
    </source>
</evidence>
<evidence type="ECO:0000256" key="5">
    <source>
        <dbReference type="ARBA" id="ARBA00022553"/>
    </source>
</evidence>
<organism evidence="20 21">
    <name type="scientific">Paracoccus limosus</name>
    <dbReference type="NCBI Taxonomy" id="913252"/>
    <lineage>
        <taxon>Bacteria</taxon>
        <taxon>Pseudomonadati</taxon>
        <taxon>Pseudomonadota</taxon>
        <taxon>Alphaproteobacteria</taxon>
        <taxon>Rhodobacterales</taxon>
        <taxon>Paracoccaceae</taxon>
        <taxon>Paracoccus</taxon>
    </lineage>
</organism>
<dbReference type="SMART" id="SM00448">
    <property type="entry name" value="REC"/>
    <property type="match status" value="1"/>
</dbReference>
<evidence type="ECO:0000256" key="4">
    <source>
        <dbReference type="ARBA" id="ARBA00022491"/>
    </source>
</evidence>
<feature type="domain" description="Sigma-54 factor interaction" evidence="18">
    <location>
        <begin position="145"/>
        <end position="349"/>
    </location>
</feature>
<reference evidence="20 21" key="1">
    <citation type="submission" date="2019-11" db="EMBL/GenBank/DDBJ databases">
        <authorList>
            <person name="Dong K."/>
        </authorList>
    </citation>
    <scope>NUCLEOTIDE SEQUENCE [LARGE SCALE GENOMIC DNA]</scope>
    <source>
        <strain evidence="20 21">JCM 17370</strain>
    </source>
</reference>
<dbReference type="InterPro" id="IPR058031">
    <property type="entry name" value="AAA_lid_NorR"/>
</dbReference>
<evidence type="ECO:0000256" key="2">
    <source>
        <dbReference type="ARBA" id="ARBA00019059"/>
    </source>
</evidence>
<name>A0A844H565_9RHOB</name>
<dbReference type="Pfam" id="PF02954">
    <property type="entry name" value="HTH_8"/>
    <property type="match status" value="1"/>
</dbReference>
<dbReference type="OrthoDB" id="9802388at2"/>
<keyword evidence="10" id="KW-0238">DNA-binding</keyword>
<dbReference type="InterPro" id="IPR027417">
    <property type="entry name" value="P-loop_NTPase"/>
</dbReference>
<evidence type="ECO:0000256" key="12">
    <source>
        <dbReference type="ARBA" id="ARBA00023163"/>
    </source>
</evidence>
<dbReference type="EMBL" id="WMIF01000009">
    <property type="protein sequence ID" value="MTH34580.1"/>
    <property type="molecule type" value="Genomic_DNA"/>
</dbReference>
<dbReference type="Proteomes" id="UP000442533">
    <property type="component" value="Unassembled WGS sequence"/>
</dbReference>
<dbReference type="RefSeq" id="WP_155064144.1">
    <property type="nucleotide sequence ID" value="NZ_WMIF01000009.1"/>
</dbReference>
<dbReference type="InterPro" id="IPR009057">
    <property type="entry name" value="Homeodomain-like_sf"/>
</dbReference>
<dbReference type="Gene3D" id="3.40.50.300">
    <property type="entry name" value="P-loop containing nucleotide triphosphate hydrolases"/>
    <property type="match status" value="1"/>
</dbReference>
<dbReference type="InterPro" id="IPR002078">
    <property type="entry name" value="Sigma_54_int"/>
</dbReference>
<keyword evidence="9" id="KW-0805">Transcription regulation</keyword>
<dbReference type="PRINTS" id="PR01590">
    <property type="entry name" value="HTHFIS"/>
</dbReference>
<dbReference type="PROSITE" id="PS00688">
    <property type="entry name" value="SIGMA54_INTERACT_3"/>
    <property type="match status" value="1"/>
</dbReference>
<dbReference type="Pfam" id="PF14532">
    <property type="entry name" value="Sigma54_activ_2"/>
    <property type="match status" value="1"/>
</dbReference>
<keyword evidence="11" id="KW-0010">Activator</keyword>
<comment type="caution">
    <text evidence="20">The sequence shown here is derived from an EMBL/GenBank/DDBJ whole genome shotgun (WGS) entry which is preliminary data.</text>
</comment>
<dbReference type="Gene3D" id="3.40.50.2300">
    <property type="match status" value="1"/>
</dbReference>
<evidence type="ECO:0000313" key="21">
    <source>
        <dbReference type="Proteomes" id="UP000442533"/>
    </source>
</evidence>
<evidence type="ECO:0000256" key="8">
    <source>
        <dbReference type="ARBA" id="ARBA00023012"/>
    </source>
</evidence>
<evidence type="ECO:0000256" key="16">
    <source>
        <dbReference type="ARBA" id="ARBA00043886"/>
    </source>
</evidence>
<dbReference type="GO" id="GO:0005524">
    <property type="term" value="F:ATP binding"/>
    <property type="evidence" value="ECO:0007669"/>
    <property type="project" value="UniProtKB-KW"/>
</dbReference>
<keyword evidence="21" id="KW-1185">Reference proteome</keyword>
<keyword evidence="13" id="KW-0535">Nitrogen fixation</keyword>
<evidence type="ECO:0000256" key="17">
    <source>
        <dbReference type="PROSITE-ProRule" id="PRU00169"/>
    </source>
</evidence>
<evidence type="ECO:0000256" key="15">
    <source>
        <dbReference type="ARBA" id="ARBA00031910"/>
    </source>
</evidence>
<evidence type="ECO:0000256" key="7">
    <source>
        <dbReference type="ARBA" id="ARBA00022840"/>
    </source>
</evidence>
<dbReference type="GO" id="GO:0005737">
    <property type="term" value="C:cytoplasm"/>
    <property type="evidence" value="ECO:0007669"/>
    <property type="project" value="UniProtKB-SubCell"/>
</dbReference>
<keyword evidence="4" id="KW-0678">Repressor</keyword>
<evidence type="ECO:0000259" key="18">
    <source>
        <dbReference type="PROSITE" id="PS50045"/>
    </source>
</evidence>